<feature type="transmembrane region" description="Helical" evidence="1">
    <location>
        <begin position="71"/>
        <end position="94"/>
    </location>
</feature>
<feature type="transmembrane region" description="Helical" evidence="1">
    <location>
        <begin position="20"/>
        <end position="44"/>
    </location>
</feature>
<evidence type="ECO:0000313" key="2">
    <source>
        <dbReference type="EMBL" id="QOR72728.1"/>
    </source>
</evidence>
<proteinExistence type="predicted"/>
<gene>
    <name evidence="2" type="ORF">IM660_11020</name>
</gene>
<reference evidence="2 3" key="1">
    <citation type="submission" date="2020-10" db="EMBL/GenBank/DDBJ databases">
        <title>Haloactinobacterium sp. RN3S43, a bacterium isolated from saline soil.</title>
        <authorList>
            <person name="Sun J.-Q."/>
        </authorList>
    </citation>
    <scope>NUCLEOTIDE SEQUENCE [LARGE SCALE GENOMIC DNA]</scope>
    <source>
        <strain evidence="2 3">RN3S43</strain>
    </source>
</reference>
<organism evidence="2 3">
    <name type="scientific">Ruania alkalisoli</name>
    <dbReference type="NCBI Taxonomy" id="2779775"/>
    <lineage>
        <taxon>Bacteria</taxon>
        <taxon>Bacillati</taxon>
        <taxon>Actinomycetota</taxon>
        <taxon>Actinomycetes</taxon>
        <taxon>Micrococcales</taxon>
        <taxon>Ruaniaceae</taxon>
        <taxon>Ruania</taxon>
    </lineage>
</organism>
<evidence type="ECO:0000256" key="1">
    <source>
        <dbReference type="SAM" id="Phobius"/>
    </source>
</evidence>
<dbReference type="AlphaFoldDB" id="A0A7M1SYS3"/>
<name>A0A7M1SYS3_9MICO</name>
<protein>
    <submittedName>
        <fullName evidence="2">DUF4190 domain-containing protein</fullName>
    </submittedName>
</protein>
<evidence type="ECO:0000313" key="3">
    <source>
        <dbReference type="Proteomes" id="UP000593758"/>
    </source>
</evidence>
<keyword evidence="3" id="KW-1185">Reference proteome</keyword>
<dbReference type="EMBL" id="CP063169">
    <property type="protein sequence ID" value="QOR72728.1"/>
    <property type="molecule type" value="Genomic_DNA"/>
</dbReference>
<keyword evidence="1" id="KW-0812">Transmembrane</keyword>
<dbReference type="KEGG" id="halt:IM660_11020"/>
<accession>A0A7M1SYS3</accession>
<dbReference type="Proteomes" id="UP000593758">
    <property type="component" value="Chromosome"/>
</dbReference>
<keyword evidence="1" id="KW-0472">Membrane</keyword>
<keyword evidence="1" id="KW-1133">Transmembrane helix</keyword>
<sequence>MPPGAGGPAWNYQPPAEHPQGVMILVFGLIGLLACFPLGIAAWVMGQRAINEIDASGVYYSNRGTIQAGRVCGIIGSVLGVLYIAYIVFIVVMIPMGL</sequence>